<gene>
    <name evidence="1" type="ORF">PPROV_000113200</name>
</gene>
<name>A0A830H5B5_9CHLO</name>
<organism evidence="1 2">
    <name type="scientific">Pycnococcus provasolii</name>
    <dbReference type="NCBI Taxonomy" id="41880"/>
    <lineage>
        <taxon>Eukaryota</taxon>
        <taxon>Viridiplantae</taxon>
        <taxon>Chlorophyta</taxon>
        <taxon>Pseudoscourfieldiophyceae</taxon>
        <taxon>Pseudoscourfieldiales</taxon>
        <taxon>Pycnococcaceae</taxon>
        <taxon>Pycnococcus</taxon>
    </lineage>
</organism>
<dbReference type="AlphaFoldDB" id="A0A830H5B5"/>
<keyword evidence="2" id="KW-1185">Reference proteome</keyword>
<sequence length="273" mass="30953">MGVVMGVRVSLPVCCSAGCGSSRVSGAFPLQFRLSPYSSVRLSGARHRHNSSYGKGASRCLATSGNGESSSFKQMLSAEQILEIPIERRRRTTAEECPFCADAPIKENDSRCLGICRLPTNVSNPPQYFPHELQDCADAVNLQLKAMRDINDPRKDHGVQVLYEFAVDAGTMERSRYFGFSSDMYHYDHFQGKALNHMNGLVSCQSWEIEEEFVRDDGRTQCHVKVLDKAGKERFFIFIMVVRSFGKWENCWNTHRLFEAEDAEYNSKYLQFV</sequence>
<comment type="caution">
    <text evidence="1">The sequence shown here is derived from an EMBL/GenBank/DDBJ whole genome shotgun (WGS) entry which is preliminary data.</text>
</comment>
<proteinExistence type="predicted"/>
<dbReference type="PANTHER" id="PTHR35716">
    <property type="entry name" value="OS05G0574700 PROTEIN-RELATED"/>
    <property type="match status" value="1"/>
</dbReference>
<evidence type="ECO:0000313" key="2">
    <source>
        <dbReference type="Proteomes" id="UP000660262"/>
    </source>
</evidence>
<dbReference type="EMBL" id="BNJQ01000003">
    <property type="protein sequence ID" value="GHP02376.1"/>
    <property type="molecule type" value="Genomic_DNA"/>
</dbReference>
<accession>A0A830H5B5</accession>
<dbReference type="Proteomes" id="UP000660262">
    <property type="component" value="Unassembled WGS sequence"/>
</dbReference>
<reference evidence="1" key="1">
    <citation type="submission" date="2020-10" db="EMBL/GenBank/DDBJ databases">
        <title>Unveiling of a novel bifunctional photoreceptor, Dualchrome1, isolated from a cosmopolitan green alga.</title>
        <authorList>
            <person name="Suzuki S."/>
            <person name="Kawachi M."/>
        </authorList>
    </citation>
    <scope>NUCLEOTIDE SEQUENCE</scope>
    <source>
        <strain evidence="1">NIES 2893</strain>
    </source>
</reference>
<dbReference type="PANTHER" id="PTHR35716:SF1">
    <property type="entry name" value="OS05G0574700 PROTEIN"/>
    <property type="match status" value="1"/>
</dbReference>
<protein>
    <submittedName>
        <fullName evidence="1">Uncharacterized protein</fullName>
    </submittedName>
</protein>
<evidence type="ECO:0000313" key="1">
    <source>
        <dbReference type="EMBL" id="GHP02376.1"/>
    </source>
</evidence>
<dbReference type="OrthoDB" id="10266005at2759"/>